<accession>A0A5P2AUV2</accession>
<dbReference type="EMBL" id="CP029194">
    <property type="protein sequence ID" value="QES21587.1"/>
    <property type="molecule type" value="Genomic_DNA"/>
</dbReference>
<feature type="region of interest" description="Disordered" evidence="1">
    <location>
        <begin position="1"/>
        <end position="55"/>
    </location>
</feature>
<organism evidence="3 4">
    <name type="scientific">Streptomyces venezuelae</name>
    <dbReference type="NCBI Taxonomy" id="54571"/>
    <lineage>
        <taxon>Bacteria</taxon>
        <taxon>Bacillati</taxon>
        <taxon>Actinomycetota</taxon>
        <taxon>Actinomycetes</taxon>
        <taxon>Kitasatosporales</taxon>
        <taxon>Streptomycetaceae</taxon>
        <taxon>Streptomyces</taxon>
    </lineage>
</organism>
<name>A0A5P2AUV2_STRVZ</name>
<reference evidence="3 4" key="1">
    <citation type="submission" date="2018-05" db="EMBL/GenBank/DDBJ databases">
        <title>Streptomyces venezuelae.</title>
        <authorList>
            <person name="Kim W."/>
            <person name="Lee N."/>
            <person name="Cho B.-K."/>
        </authorList>
    </citation>
    <scope>NUCLEOTIDE SEQUENCE [LARGE SCALE GENOMIC DNA]</scope>
    <source>
        <strain evidence="3 4">ATCC 15068</strain>
    </source>
</reference>
<gene>
    <name evidence="3" type="ORF">DEJ46_22820</name>
</gene>
<dbReference type="SUPFAM" id="SSF56112">
    <property type="entry name" value="Protein kinase-like (PK-like)"/>
    <property type="match status" value="1"/>
</dbReference>
<dbReference type="Proteomes" id="UP000324106">
    <property type="component" value="Chromosome"/>
</dbReference>
<dbReference type="InterPro" id="IPR002575">
    <property type="entry name" value="Aminoglycoside_PTrfase"/>
</dbReference>
<feature type="domain" description="Aminoglycoside phosphotransferase" evidence="2">
    <location>
        <begin position="96"/>
        <end position="289"/>
    </location>
</feature>
<evidence type="ECO:0000256" key="1">
    <source>
        <dbReference type="SAM" id="MobiDB-lite"/>
    </source>
</evidence>
<evidence type="ECO:0000259" key="2">
    <source>
        <dbReference type="Pfam" id="PF01636"/>
    </source>
</evidence>
<dbReference type="Gene3D" id="3.90.1200.10">
    <property type="match status" value="1"/>
</dbReference>
<dbReference type="OrthoDB" id="4706173at2"/>
<dbReference type="InterPro" id="IPR011009">
    <property type="entry name" value="Kinase-like_dom_sf"/>
</dbReference>
<proteinExistence type="predicted"/>
<protein>
    <recommendedName>
        <fullName evidence="2">Aminoglycoside phosphotransferase domain-containing protein</fullName>
    </recommendedName>
</protein>
<evidence type="ECO:0000313" key="4">
    <source>
        <dbReference type="Proteomes" id="UP000324106"/>
    </source>
</evidence>
<sequence length="390" mass="42855">MTRLADDSTGRQPDSPTARRFDAWPGGSVDTALPRTVPGERPAPGRAGWSSLLPLDPNPMLTRPSDLVRAHRLAGLLRGGNVRFRDLHRLERTVSDLLVFRLEDRAADPLVIKHPRSARAAGSLTHGCAALRELAEDDRVREWRRLLPPAEELRYEGRLVLVAERCLPGVEADVLLRRTPGRTLPLAVAALDTVAALHRATGRPERAERRTADWVDTRLAVLAAEVPWCAGARGASAVRALRDRLHGGLAGRTLTTAWTHGDYHPGNILVDEESGALSGVIDWADARPDGPCAVDSYLFVLTLRQQRERRELGRIVAEAVRRGGLLPEDRDLLAHSDVPPPGEEADEALLPLLTWLWHVAGNAAKSARYGRSRRWVTGNVVPVLTEVARR</sequence>
<evidence type="ECO:0000313" key="3">
    <source>
        <dbReference type="EMBL" id="QES21587.1"/>
    </source>
</evidence>
<dbReference type="Pfam" id="PF01636">
    <property type="entry name" value="APH"/>
    <property type="match status" value="1"/>
</dbReference>
<dbReference type="AlphaFoldDB" id="A0A5P2AUV2"/>